<keyword evidence="3 9" id="KW-0217">Developmental protein</keyword>
<keyword evidence="7" id="KW-1015">Disulfide bond</keyword>
<dbReference type="GO" id="GO:0030182">
    <property type="term" value="P:neuron differentiation"/>
    <property type="evidence" value="ECO:0007669"/>
    <property type="project" value="TreeGrafter"/>
</dbReference>
<feature type="transmembrane region" description="Helical" evidence="10">
    <location>
        <begin position="43"/>
        <end position="64"/>
    </location>
</feature>
<keyword evidence="10" id="KW-0812">Transmembrane</keyword>
<organism evidence="11">
    <name type="scientific">Perionyx excavatus</name>
    <name type="common">compost worm</name>
    <dbReference type="NCBI Taxonomy" id="168854"/>
    <lineage>
        <taxon>Eukaryota</taxon>
        <taxon>Metazoa</taxon>
        <taxon>Spiralia</taxon>
        <taxon>Lophotrochozoa</taxon>
        <taxon>Annelida</taxon>
        <taxon>Clitellata</taxon>
        <taxon>Oligochaeta</taxon>
        <taxon>Crassiclitellata</taxon>
        <taxon>Megascolecida</taxon>
        <taxon>Megascolecidae</taxon>
        <taxon>Perionyx</taxon>
    </lineage>
</organism>
<comment type="subcellular location">
    <subcellularLocation>
        <location evidence="1 9">Secreted</location>
        <location evidence="1 9">Extracellular space</location>
        <location evidence="1 9">Extracellular matrix</location>
    </subcellularLocation>
</comment>
<evidence type="ECO:0000256" key="2">
    <source>
        <dbReference type="ARBA" id="ARBA00005683"/>
    </source>
</evidence>
<dbReference type="SMART" id="SM00097">
    <property type="entry name" value="WNT1"/>
    <property type="match status" value="1"/>
</dbReference>
<keyword evidence="10" id="KW-0472">Membrane</keyword>
<proteinExistence type="evidence at transcript level"/>
<dbReference type="PANTHER" id="PTHR12027:SF102">
    <property type="entry name" value="PROTEIN WNT"/>
    <property type="match status" value="1"/>
</dbReference>
<dbReference type="GO" id="GO:0005109">
    <property type="term" value="F:frizzled binding"/>
    <property type="evidence" value="ECO:0007669"/>
    <property type="project" value="TreeGrafter"/>
</dbReference>
<protein>
    <recommendedName>
        <fullName evidence="9">Protein Wnt</fullName>
    </recommendedName>
</protein>
<dbReference type="GO" id="GO:0005125">
    <property type="term" value="F:cytokine activity"/>
    <property type="evidence" value="ECO:0007669"/>
    <property type="project" value="TreeGrafter"/>
</dbReference>
<evidence type="ECO:0000256" key="8">
    <source>
        <dbReference type="ARBA" id="ARBA00023288"/>
    </source>
</evidence>
<comment type="function">
    <text evidence="9">Ligand for members of the frizzled family of seven transmembrane receptors.</text>
</comment>
<dbReference type="CDD" id="cd19343">
    <property type="entry name" value="Wnt_Wnt11"/>
    <property type="match status" value="1"/>
</dbReference>
<evidence type="ECO:0000256" key="7">
    <source>
        <dbReference type="ARBA" id="ARBA00023157"/>
    </source>
</evidence>
<comment type="similarity">
    <text evidence="2 9">Belongs to the Wnt family.</text>
</comment>
<keyword evidence="8" id="KW-0449">Lipoprotein</keyword>
<dbReference type="EMBL" id="GU938470">
    <property type="protein sequence ID" value="ADF31344.1"/>
    <property type="molecule type" value="mRNA"/>
</dbReference>
<accession>D5LLN2</accession>
<keyword evidence="5" id="KW-0272">Extracellular matrix</keyword>
<dbReference type="AlphaFoldDB" id="D5LLN2"/>
<dbReference type="PRINTS" id="PR01349">
    <property type="entry name" value="WNTPROTEIN"/>
</dbReference>
<dbReference type="InterPro" id="IPR018161">
    <property type="entry name" value="Wnt_CS"/>
</dbReference>
<dbReference type="GO" id="GO:0045165">
    <property type="term" value="P:cell fate commitment"/>
    <property type="evidence" value="ECO:0007669"/>
    <property type="project" value="TreeGrafter"/>
</dbReference>
<evidence type="ECO:0000256" key="3">
    <source>
        <dbReference type="ARBA" id="ARBA00022473"/>
    </source>
</evidence>
<dbReference type="GO" id="GO:0005615">
    <property type="term" value="C:extracellular space"/>
    <property type="evidence" value="ECO:0007669"/>
    <property type="project" value="TreeGrafter"/>
</dbReference>
<sequence>MGFRTASSSSSSSSSSSANLLLPPFHTTCRREAQKTDSNIRRYIILFLTTLVILHTEGIEWLAVAKRRENHWNRTSDCMQASTEGMTKQQRKYCSRNLELMSSVVHASLMTAQVCQELFLDSRWNCSSILLAPKFMPDLNGGSREQAVVYALASASLTQSIAKFCSSGNTNKCHCGRQPHEAPTGDFKWGGCSDDVRFGVAFTQNFADTPWNKTKDKAKRSMMNLHNSRVGRKAMTDSLSTTCKCHGVSGSCSMRTCWKSLADMRTVGASLLKSYALAVEVENRKQGKTKNRKLVPVLDIRANFSDSELIYYNKSPDYCLPEASLGSVGTKGRECQKDQDGSSGCKSMCCGRGFSSEIVDIQYRCDCKYYWCCYVKCKTCTKTVEVSRCR</sequence>
<dbReference type="GO" id="GO:0060070">
    <property type="term" value="P:canonical Wnt signaling pathway"/>
    <property type="evidence" value="ECO:0007669"/>
    <property type="project" value="TreeGrafter"/>
</dbReference>
<dbReference type="FunFam" id="3.30.2460.20:FF:000001">
    <property type="entry name" value="Wnt homolog"/>
    <property type="match status" value="1"/>
</dbReference>
<dbReference type="Gene3D" id="3.30.2460.20">
    <property type="match status" value="1"/>
</dbReference>
<evidence type="ECO:0000313" key="11">
    <source>
        <dbReference type="EMBL" id="ADF31344.1"/>
    </source>
</evidence>
<reference evidence="11" key="1">
    <citation type="submission" date="2010-02" db="EMBL/GenBank/DDBJ databases">
        <authorList>
            <person name="Lee M.S."/>
            <person name="Tak E.S."/>
            <person name="Ahn C.H."/>
            <person name="Park S.C."/>
        </authorList>
    </citation>
    <scope>NUCLEOTIDE SEQUENCE</scope>
</reference>
<dbReference type="InterPro" id="IPR005817">
    <property type="entry name" value="Wnt"/>
</dbReference>
<dbReference type="PANTHER" id="PTHR12027">
    <property type="entry name" value="WNT RELATED"/>
    <property type="match status" value="1"/>
</dbReference>
<evidence type="ECO:0000256" key="1">
    <source>
        <dbReference type="ARBA" id="ARBA00004498"/>
    </source>
</evidence>
<keyword evidence="6 9" id="KW-0879">Wnt signaling pathway</keyword>
<evidence type="ECO:0000256" key="9">
    <source>
        <dbReference type="RuleBase" id="RU003500"/>
    </source>
</evidence>
<dbReference type="Pfam" id="PF00110">
    <property type="entry name" value="wnt"/>
    <property type="match status" value="1"/>
</dbReference>
<name>D5LLN2_9ANNE</name>
<dbReference type="InterPro" id="IPR043158">
    <property type="entry name" value="Wnt_C"/>
</dbReference>
<evidence type="ECO:0000256" key="5">
    <source>
        <dbReference type="ARBA" id="ARBA00022530"/>
    </source>
</evidence>
<evidence type="ECO:0000256" key="6">
    <source>
        <dbReference type="ARBA" id="ARBA00022687"/>
    </source>
</evidence>
<dbReference type="PROSITE" id="PS00246">
    <property type="entry name" value="WNT1"/>
    <property type="match status" value="1"/>
</dbReference>
<keyword evidence="4" id="KW-0964">Secreted</keyword>
<evidence type="ECO:0000256" key="10">
    <source>
        <dbReference type="SAM" id="Phobius"/>
    </source>
</evidence>
<evidence type="ECO:0000256" key="4">
    <source>
        <dbReference type="ARBA" id="ARBA00022525"/>
    </source>
</evidence>
<keyword evidence="10" id="KW-1133">Transmembrane helix</keyword>